<dbReference type="AlphaFoldDB" id="A0A0R1K197"/>
<dbReference type="RefSeq" id="WP_056950110.1">
    <property type="nucleotide sequence ID" value="NZ_AZDJ01000003.1"/>
</dbReference>
<dbReference type="GO" id="GO:0008199">
    <property type="term" value="F:ferric iron binding"/>
    <property type="evidence" value="ECO:0007669"/>
    <property type="project" value="InterPro"/>
</dbReference>
<dbReference type="Gene3D" id="1.20.1260.10">
    <property type="match status" value="1"/>
</dbReference>
<comment type="caution">
    <text evidence="2">The sequence shown here is derived from an EMBL/GenBank/DDBJ whole genome shotgun (WGS) entry which is preliminary data.</text>
</comment>
<dbReference type="InterPro" id="IPR008331">
    <property type="entry name" value="Ferritin_DPS_dom"/>
</dbReference>
<accession>A0A0R1K197</accession>
<dbReference type="Proteomes" id="UP000051804">
    <property type="component" value="Unassembled WGS sequence"/>
</dbReference>
<feature type="domain" description="Ferritin/DPS" evidence="1">
    <location>
        <begin position="33"/>
        <end position="170"/>
    </location>
</feature>
<evidence type="ECO:0000313" key="3">
    <source>
        <dbReference type="Proteomes" id="UP000051804"/>
    </source>
</evidence>
<proteinExistence type="predicted"/>
<protein>
    <submittedName>
        <fullName evidence="2">Putative stress induced DNA binding protein (Putative)</fullName>
    </submittedName>
</protein>
<name>A0A0R1K197_9LACO</name>
<evidence type="ECO:0000259" key="1">
    <source>
        <dbReference type="Pfam" id="PF00210"/>
    </source>
</evidence>
<dbReference type="InterPro" id="IPR009078">
    <property type="entry name" value="Ferritin-like_SF"/>
</dbReference>
<dbReference type="SUPFAM" id="SSF47240">
    <property type="entry name" value="Ferritin-like"/>
    <property type="match status" value="1"/>
</dbReference>
<dbReference type="InterPro" id="IPR012347">
    <property type="entry name" value="Ferritin-like"/>
</dbReference>
<keyword evidence="3" id="KW-1185">Reference proteome</keyword>
<gene>
    <name evidence="2" type="ORF">FD02_GL001753</name>
</gene>
<dbReference type="OrthoDB" id="9797023at2"/>
<dbReference type="EMBL" id="AZDJ01000003">
    <property type="protein sequence ID" value="KRK73922.1"/>
    <property type="molecule type" value="Genomic_DNA"/>
</dbReference>
<reference evidence="2 3" key="1">
    <citation type="journal article" date="2015" name="Genome Announc.">
        <title>Expanding the biotechnology potential of lactobacilli through comparative genomics of 213 strains and associated genera.</title>
        <authorList>
            <person name="Sun Z."/>
            <person name="Harris H.M."/>
            <person name="McCann A."/>
            <person name="Guo C."/>
            <person name="Argimon S."/>
            <person name="Zhang W."/>
            <person name="Yang X."/>
            <person name="Jeffery I.B."/>
            <person name="Cooney J.C."/>
            <person name="Kagawa T.F."/>
            <person name="Liu W."/>
            <person name="Song Y."/>
            <person name="Salvetti E."/>
            <person name="Wrobel A."/>
            <person name="Rasinkangas P."/>
            <person name="Parkhill J."/>
            <person name="Rea M.C."/>
            <person name="O'Sullivan O."/>
            <person name="Ritari J."/>
            <person name="Douillard F.P."/>
            <person name="Paul Ross R."/>
            <person name="Yang R."/>
            <person name="Briner A.E."/>
            <person name="Felis G.E."/>
            <person name="de Vos W.M."/>
            <person name="Barrangou R."/>
            <person name="Klaenhammer T.R."/>
            <person name="Caufield P.W."/>
            <person name="Cui Y."/>
            <person name="Zhang H."/>
            <person name="O'Toole P.W."/>
        </authorList>
    </citation>
    <scope>NUCLEOTIDE SEQUENCE [LARGE SCALE GENOMIC DNA]</scope>
    <source>
        <strain evidence="2 3">JCM 17158</strain>
    </source>
</reference>
<evidence type="ECO:0000313" key="2">
    <source>
        <dbReference type="EMBL" id="KRK73922.1"/>
    </source>
</evidence>
<dbReference type="PATRIC" id="fig|1291734.4.peg.1803"/>
<dbReference type="STRING" id="1291734.FD02_GL001753"/>
<sequence>MNEAEIEAKYQAEVAKADADHHKPTAGAMTGHIVANLAVLDVKFHQALWFIHGPQAYALRAAYQELIADTRQQYDALGALLLDENELPPATTAEYQAYAKIAEEPRLKYADASAVVDASAHDLTMANLFIDRAIILAGKENRPALASFLTAMRGTNNRHIRELQSFLGKTAWEDLVEEDDDED</sequence>
<organism evidence="2 3">
    <name type="scientific">Lacticaseibacillus nasuensis JCM 17158</name>
    <dbReference type="NCBI Taxonomy" id="1291734"/>
    <lineage>
        <taxon>Bacteria</taxon>
        <taxon>Bacillati</taxon>
        <taxon>Bacillota</taxon>
        <taxon>Bacilli</taxon>
        <taxon>Lactobacillales</taxon>
        <taxon>Lactobacillaceae</taxon>
        <taxon>Lacticaseibacillus</taxon>
    </lineage>
</organism>
<dbReference type="Pfam" id="PF00210">
    <property type="entry name" value="Ferritin"/>
    <property type="match status" value="1"/>
</dbReference>